<comment type="caution">
    <text evidence="1">The sequence shown here is derived from an EMBL/GenBank/DDBJ whole genome shotgun (WGS) entry which is preliminary data.</text>
</comment>
<evidence type="ECO:0000313" key="2">
    <source>
        <dbReference type="Proteomes" id="UP000299084"/>
    </source>
</evidence>
<evidence type="ECO:0000313" key="1">
    <source>
        <dbReference type="EMBL" id="KAB1272353.1"/>
    </source>
</evidence>
<gene>
    <name evidence="1" type="ORF">Cadr_000014623</name>
</gene>
<accession>A0A5N4DMD5</accession>
<sequence length="80" mass="8792">MLTWNWSGPIARIQDIFGSTGDPKKLYSENLELPRIAQCPKWLCLAPGKTPPSARGFLGLAAPQLMAVMTVTFQKTSQLC</sequence>
<organism evidence="1 2">
    <name type="scientific">Camelus dromedarius</name>
    <name type="common">Dromedary</name>
    <name type="synonym">Arabian camel</name>
    <dbReference type="NCBI Taxonomy" id="9838"/>
    <lineage>
        <taxon>Eukaryota</taxon>
        <taxon>Metazoa</taxon>
        <taxon>Chordata</taxon>
        <taxon>Craniata</taxon>
        <taxon>Vertebrata</taxon>
        <taxon>Euteleostomi</taxon>
        <taxon>Mammalia</taxon>
        <taxon>Eutheria</taxon>
        <taxon>Laurasiatheria</taxon>
        <taxon>Artiodactyla</taxon>
        <taxon>Tylopoda</taxon>
        <taxon>Camelidae</taxon>
        <taxon>Camelus</taxon>
    </lineage>
</organism>
<proteinExistence type="predicted"/>
<name>A0A5N4DMD5_CAMDR</name>
<dbReference type="AlphaFoldDB" id="A0A5N4DMD5"/>
<dbReference type="EMBL" id="JWIN03000010">
    <property type="protein sequence ID" value="KAB1272353.1"/>
    <property type="molecule type" value="Genomic_DNA"/>
</dbReference>
<reference evidence="1 2" key="1">
    <citation type="journal article" date="2019" name="Mol. Ecol. Resour.">
        <title>Improving Illumina assemblies with Hi-C and long reads: an example with the North African dromedary.</title>
        <authorList>
            <person name="Elbers J.P."/>
            <person name="Rogers M.F."/>
            <person name="Perelman P.L."/>
            <person name="Proskuryakova A.A."/>
            <person name="Serdyukova N.A."/>
            <person name="Johnson W.E."/>
            <person name="Horin P."/>
            <person name="Corander J."/>
            <person name="Murphy D."/>
            <person name="Burger P.A."/>
        </authorList>
    </citation>
    <scope>NUCLEOTIDE SEQUENCE [LARGE SCALE GENOMIC DNA]</scope>
    <source>
        <strain evidence="1">Drom800</strain>
        <tissue evidence="1">Blood</tissue>
    </source>
</reference>
<protein>
    <submittedName>
        <fullName evidence="1">Uncharacterized protein</fullName>
    </submittedName>
</protein>
<keyword evidence="2" id="KW-1185">Reference proteome</keyword>
<dbReference type="Proteomes" id="UP000299084">
    <property type="component" value="Unassembled WGS sequence"/>
</dbReference>